<evidence type="ECO:0000313" key="2">
    <source>
        <dbReference type="EMBL" id="KOO33550.1"/>
    </source>
</evidence>
<feature type="domain" description="Glutaredoxin" evidence="1">
    <location>
        <begin position="36"/>
        <end position="82"/>
    </location>
</feature>
<protein>
    <recommendedName>
        <fullName evidence="1">Glutaredoxin domain-containing protein</fullName>
    </recommendedName>
</protein>
<gene>
    <name evidence="2" type="ORF">Ctob_009731</name>
</gene>
<dbReference type="Pfam" id="PF00462">
    <property type="entry name" value="Glutaredoxin"/>
    <property type="match status" value="1"/>
</dbReference>
<dbReference type="InterPro" id="IPR036249">
    <property type="entry name" value="Thioredoxin-like_sf"/>
</dbReference>
<dbReference type="SUPFAM" id="SSF52833">
    <property type="entry name" value="Thioredoxin-like"/>
    <property type="match status" value="1"/>
</dbReference>
<comment type="caution">
    <text evidence="2">The sequence shown here is derived from an EMBL/GenBank/DDBJ whole genome shotgun (WGS) entry which is preliminary data.</text>
</comment>
<evidence type="ECO:0000313" key="3">
    <source>
        <dbReference type="Proteomes" id="UP000037460"/>
    </source>
</evidence>
<name>A0A0M0K410_9EUKA</name>
<reference evidence="3" key="1">
    <citation type="journal article" date="2015" name="PLoS Genet.">
        <title>Genome Sequence and Transcriptome Analyses of Chrysochromulina tobin: Metabolic Tools for Enhanced Algal Fitness in the Prominent Order Prymnesiales (Haptophyceae).</title>
        <authorList>
            <person name="Hovde B.T."/>
            <person name="Deodato C.R."/>
            <person name="Hunsperger H.M."/>
            <person name="Ryken S.A."/>
            <person name="Yost W."/>
            <person name="Jha R.K."/>
            <person name="Patterson J."/>
            <person name="Monnat R.J. Jr."/>
            <person name="Barlow S.B."/>
            <person name="Starkenburg S.R."/>
            <person name="Cattolico R.A."/>
        </authorList>
    </citation>
    <scope>NUCLEOTIDE SEQUENCE</scope>
    <source>
        <strain evidence="3">CCMP291</strain>
    </source>
</reference>
<organism evidence="2 3">
    <name type="scientific">Chrysochromulina tobinii</name>
    <dbReference type="NCBI Taxonomy" id="1460289"/>
    <lineage>
        <taxon>Eukaryota</taxon>
        <taxon>Haptista</taxon>
        <taxon>Haptophyta</taxon>
        <taxon>Prymnesiophyceae</taxon>
        <taxon>Prymnesiales</taxon>
        <taxon>Chrysochromulinaceae</taxon>
        <taxon>Chrysochromulina</taxon>
    </lineage>
</organism>
<evidence type="ECO:0000259" key="1">
    <source>
        <dbReference type="Pfam" id="PF00462"/>
    </source>
</evidence>
<dbReference type="PROSITE" id="PS51354">
    <property type="entry name" value="GLUTAREDOXIN_2"/>
    <property type="match status" value="1"/>
</dbReference>
<proteinExistence type="predicted"/>
<dbReference type="EMBL" id="JWZX01001489">
    <property type="protein sequence ID" value="KOO33550.1"/>
    <property type="molecule type" value="Genomic_DNA"/>
</dbReference>
<dbReference type="CDD" id="cd02066">
    <property type="entry name" value="GRX_family"/>
    <property type="match status" value="1"/>
</dbReference>
<keyword evidence="3" id="KW-1185">Reference proteome</keyword>
<dbReference type="AlphaFoldDB" id="A0A0M0K410"/>
<accession>A0A0M0K410</accession>
<dbReference type="InterPro" id="IPR002109">
    <property type="entry name" value="Glutaredoxin"/>
</dbReference>
<dbReference type="OrthoDB" id="418495at2759"/>
<sequence length="120" mass="13138">MASAAVGDPLEPYKGKCIVLFTSYASNQLFEVAWRKVETQLQAKGIDYVPVDGASPPMKEVRNALWAVSGARTYPQVFIYGEQCTFVGGGDEVQELFDSGRHTQVFAGFLGQKSWEPCAP</sequence>
<dbReference type="Proteomes" id="UP000037460">
    <property type="component" value="Unassembled WGS sequence"/>
</dbReference>
<dbReference type="Gene3D" id="3.40.30.10">
    <property type="entry name" value="Glutaredoxin"/>
    <property type="match status" value="1"/>
</dbReference>